<dbReference type="Pfam" id="PF23016">
    <property type="entry name" value="RsmI_C"/>
    <property type="match status" value="1"/>
</dbReference>
<dbReference type="EMBL" id="JBHTIS010000934">
    <property type="protein sequence ID" value="MFD1047116.1"/>
    <property type="molecule type" value="Genomic_DNA"/>
</dbReference>
<dbReference type="InterPro" id="IPR053910">
    <property type="entry name" value="RsmI_HTH"/>
</dbReference>
<reference evidence="3" key="1">
    <citation type="journal article" date="2019" name="Int. J. Syst. Evol. Microbiol.">
        <title>The Global Catalogue of Microorganisms (GCM) 10K type strain sequencing project: providing services to taxonomists for standard genome sequencing and annotation.</title>
        <authorList>
            <consortium name="The Broad Institute Genomics Platform"/>
            <consortium name="The Broad Institute Genome Sequencing Center for Infectious Disease"/>
            <person name="Wu L."/>
            <person name="Ma J."/>
        </authorList>
    </citation>
    <scope>NUCLEOTIDE SEQUENCE [LARGE SCALE GENOMIC DNA]</scope>
    <source>
        <strain evidence="3">JCM 31486</strain>
    </source>
</reference>
<comment type="caution">
    <text evidence="2">The sequence shown here is derived from an EMBL/GenBank/DDBJ whole genome shotgun (WGS) entry which is preliminary data.</text>
</comment>
<evidence type="ECO:0000313" key="3">
    <source>
        <dbReference type="Proteomes" id="UP001597045"/>
    </source>
</evidence>
<accession>A0ABW3M8Q0</accession>
<feature type="domain" description="RsmI HTH" evidence="1">
    <location>
        <begin position="2"/>
        <end position="22"/>
    </location>
</feature>
<organism evidence="2 3">
    <name type="scientific">Kibdelosporangium lantanae</name>
    <dbReference type="NCBI Taxonomy" id="1497396"/>
    <lineage>
        <taxon>Bacteria</taxon>
        <taxon>Bacillati</taxon>
        <taxon>Actinomycetota</taxon>
        <taxon>Actinomycetes</taxon>
        <taxon>Pseudonocardiales</taxon>
        <taxon>Pseudonocardiaceae</taxon>
        <taxon>Kibdelosporangium</taxon>
    </lineage>
</organism>
<dbReference type="Proteomes" id="UP001597045">
    <property type="component" value="Unassembled WGS sequence"/>
</dbReference>
<gene>
    <name evidence="2" type="ORF">ACFQ1S_16940</name>
</gene>
<evidence type="ECO:0000313" key="2">
    <source>
        <dbReference type="EMBL" id="MFD1047116.1"/>
    </source>
</evidence>
<protein>
    <recommendedName>
        <fullName evidence="1">RsmI HTH domain-containing protein</fullName>
    </recommendedName>
</protein>
<evidence type="ECO:0000259" key="1">
    <source>
        <dbReference type="Pfam" id="PF23016"/>
    </source>
</evidence>
<name>A0ABW3M8Q0_9PSEU</name>
<keyword evidence="3" id="KW-1185">Reference proteome</keyword>
<proteinExistence type="predicted"/>
<sequence length="23" mass="2483">MVAEVAEAHGVSKKELYDAAVQH</sequence>